<evidence type="ECO:0000256" key="4">
    <source>
        <dbReference type="ARBA" id="ARBA00023033"/>
    </source>
</evidence>
<dbReference type="GO" id="GO:0004497">
    <property type="term" value="F:monooxygenase activity"/>
    <property type="evidence" value="ECO:0007669"/>
    <property type="project" value="UniProtKB-KW"/>
</dbReference>
<evidence type="ECO:0000313" key="6">
    <source>
        <dbReference type="Proteomes" id="UP000823937"/>
    </source>
</evidence>
<keyword evidence="1" id="KW-0285">Flavoprotein</keyword>
<dbReference type="EMBL" id="DXHX01000048">
    <property type="protein sequence ID" value="HIV74115.1"/>
    <property type="molecule type" value="Genomic_DNA"/>
</dbReference>
<dbReference type="InterPro" id="IPR036661">
    <property type="entry name" value="Luciferase-like_sf"/>
</dbReference>
<feature type="non-terminal residue" evidence="5">
    <location>
        <position position="1"/>
    </location>
</feature>
<organism evidence="5 6">
    <name type="scientific">Candidatus Pseudogracilibacillus intestinigallinarum</name>
    <dbReference type="NCBI Taxonomy" id="2838742"/>
    <lineage>
        <taxon>Bacteria</taxon>
        <taxon>Bacillati</taxon>
        <taxon>Bacillota</taxon>
        <taxon>Bacilli</taxon>
        <taxon>Bacillales</taxon>
        <taxon>Bacillaceae</taxon>
        <taxon>Pseudogracilibacillus</taxon>
    </lineage>
</organism>
<keyword evidence="4" id="KW-0503">Monooxygenase</keyword>
<evidence type="ECO:0000256" key="1">
    <source>
        <dbReference type="ARBA" id="ARBA00022630"/>
    </source>
</evidence>
<evidence type="ECO:0000256" key="3">
    <source>
        <dbReference type="ARBA" id="ARBA00023002"/>
    </source>
</evidence>
<dbReference type="GO" id="GO:0016705">
    <property type="term" value="F:oxidoreductase activity, acting on paired donors, with incorporation or reduction of molecular oxygen"/>
    <property type="evidence" value="ECO:0007669"/>
    <property type="project" value="InterPro"/>
</dbReference>
<dbReference type="SUPFAM" id="SSF51679">
    <property type="entry name" value="Bacterial luciferase-like"/>
    <property type="match status" value="1"/>
</dbReference>
<dbReference type="Gene3D" id="3.20.20.30">
    <property type="entry name" value="Luciferase-like domain"/>
    <property type="match status" value="1"/>
</dbReference>
<comment type="caution">
    <text evidence="5">The sequence shown here is derived from an EMBL/GenBank/DDBJ whole genome shotgun (WGS) entry which is preliminary data.</text>
</comment>
<dbReference type="InterPro" id="IPR051260">
    <property type="entry name" value="Diverse_substr_monoxygenases"/>
</dbReference>
<proteinExistence type="predicted"/>
<name>A0A9D1PKJ7_9BACI</name>
<sequence length="211" mass="24233">GITLAAEYADAVYSVSWNRRQAREFREKMDQAVLERGVRNRHIKIFPGLVTYVGKTREEAFEKKAKLDKLLDTDTILNQLSIFVGQDCSKWDLDKKVPVLPPVEEFSGPVGRYKTILEIIRDKDPTVRELLSYLNAGGGHFTLIGTPEEIVDEMELWFKEGIADGFNLMPPSFPHSLEDFVELIIPELQKRGLFRTSYEGSTLREHFQLEE</sequence>
<dbReference type="PANTHER" id="PTHR30011">
    <property type="entry name" value="ALKANESULFONATE MONOOXYGENASE-RELATED"/>
    <property type="match status" value="1"/>
</dbReference>
<dbReference type="Proteomes" id="UP000823937">
    <property type="component" value="Unassembled WGS sequence"/>
</dbReference>
<reference evidence="5" key="1">
    <citation type="journal article" date="2021" name="PeerJ">
        <title>Extensive microbial diversity within the chicken gut microbiome revealed by metagenomics and culture.</title>
        <authorList>
            <person name="Gilroy R."/>
            <person name="Ravi A."/>
            <person name="Getino M."/>
            <person name="Pursley I."/>
            <person name="Horton D.L."/>
            <person name="Alikhan N.F."/>
            <person name="Baker D."/>
            <person name="Gharbi K."/>
            <person name="Hall N."/>
            <person name="Watson M."/>
            <person name="Adriaenssens E.M."/>
            <person name="Foster-Nyarko E."/>
            <person name="Jarju S."/>
            <person name="Secka A."/>
            <person name="Antonio M."/>
            <person name="Oren A."/>
            <person name="Chaudhuri R.R."/>
            <person name="La Ragione R."/>
            <person name="Hildebrand F."/>
            <person name="Pallen M.J."/>
        </authorList>
    </citation>
    <scope>NUCLEOTIDE SEQUENCE</scope>
    <source>
        <strain evidence="5">CHK169-2315</strain>
    </source>
</reference>
<gene>
    <name evidence="5" type="ORF">H9895_03425</name>
</gene>
<evidence type="ECO:0000256" key="2">
    <source>
        <dbReference type="ARBA" id="ARBA00022643"/>
    </source>
</evidence>
<protein>
    <submittedName>
        <fullName evidence="5">LLM class flavin-dependent oxidoreductase</fullName>
    </submittedName>
</protein>
<evidence type="ECO:0000313" key="5">
    <source>
        <dbReference type="EMBL" id="HIV74115.1"/>
    </source>
</evidence>
<accession>A0A9D1PKJ7</accession>
<keyword evidence="2" id="KW-0288">FMN</keyword>
<reference evidence="5" key="2">
    <citation type="submission" date="2021-04" db="EMBL/GenBank/DDBJ databases">
        <authorList>
            <person name="Gilroy R."/>
        </authorList>
    </citation>
    <scope>NUCLEOTIDE SEQUENCE</scope>
    <source>
        <strain evidence="5">CHK169-2315</strain>
    </source>
</reference>
<keyword evidence="3" id="KW-0560">Oxidoreductase</keyword>
<dbReference type="AlphaFoldDB" id="A0A9D1PKJ7"/>
<dbReference type="PANTHER" id="PTHR30011:SF16">
    <property type="entry name" value="C2H2 FINGER DOMAIN TRANSCRIPTION FACTOR (EUROFUNG)-RELATED"/>
    <property type="match status" value="1"/>
</dbReference>